<organism evidence="1 2">
    <name type="scientific">Flavobacterium beibuense F44-8</name>
    <dbReference type="NCBI Taxonomy" id="1406840"/>
    <lineage>
        <taxon>Bacteria</taxon>
        <taxon>Pseudomonadati</taxon>
        <taxon>Bacteroidota</taxon>
        <taxon>Flavobacteriia</taxon>
        <taxon>Flavobacteriales</taxon>
        <taxon>Flavobacteriaceae</taxon>
        <taxon>Flavobacterium</taxon>
    </lineage>
</organism>
<name>A0A0A2LFP4_9FLAO</name>
<dbReference type="EMBL" id="JRLV01000036">
    <property type="protein sequence ID" value="KGO78659.1"/>
    <property type="molecule type" value="Genomic_DNA"/>
</dbReference>
<dbReference type="AlphaFoldDB" id="A0A0A2LFP4"/>
<evidence type="ECO:0000313" key="2">
    <source>
        <dbReference type="Proteomes" id="UP000030129"/>
    </source>
</evidence>
<proteinExistence type="predicted"/>
<gene>
    <name evidence="1" type="ORF">Q763_17270</name>
</gene>
<keyword evidence="2" id="KW-1185">Reference proteome</keyword>
<accession>A0A0A2LFP4</accession>
<dbReference type="Proteomes" id="UP000030129">
    <property type="component" value="Unassembled WGS sequence"/>
</dbReference>
<reference evidence="1 2" key="1">
    <citation type="submission" date="2013-09" db="EMBL/GenBank/DDBJ databases">
        <authorList>
            <person name="Zeng Z."/>
            <person name="Chen C."/>
        </authorList>
    </citation>
    <scope>NUCLEOTIDE SEQUENCE [LARGE SCALE GENOMIC DNA]</scope>
    <source>
        <strain evidence="1 2">F44-8</strain>
    </source>
</reference>
<dbReference type="RefSeq" id="WP_035136229.1">
    <property type="nucleotide sequence ID" value="NZ_JRLV01000036.1"/>
</dbReference>
<sequence length="121" mass="14475">MVINDNIDAKVVAFIEGLNREYFEHEKGKVRLVLRVDYTDFRMYGYVYAIDPDDEQGINTNLENTCYIPLIINKDSGQVYQLTGYRDFDHEKDTLDYTFTQLLENNLIERYDEFYRISNFE</sequence>
<protein>
    <submittedName>
        <fullName evidence="1">Uncharacterized protein</fullName>
    </submittedName>
</protein>
<comment type="caution">
    <text evidence="1">The sequence shown here is derived from an EMBL/GenBank/DDBJ whole genome shotgun (WGS) entry which is preliminary data.</text>
</comment>
<evidence type="ECO:0000313" key="1">
    <source>
        <dbReference type="EMBL" id="KGO78659.1"/>
    </source>
</evidence>